<organism evidence="7">
    <name type="scientific">Caldilinea aerophila</name>
    <dbReference type="NCBI Taxonomy" id="133453"/>
    <lineage>
        <taxon>Bacteria</taxon>
        <taxon>Bacillati</taxon>
        <taxon>Chloroflexota</taxon>
        <taxon>Caldilineae</taxon>
        <taxon>Caldilineales</taxon>
        <taxon>Caldilineaceae</taxon>
        <taxon>Caldilinea</taxon>
    </lineage>
</organism>
<dbReference type="InterPro" id="IPR001851">
    <property type="entry name" value="ABC_transp_permease"/>
</dbReference>
<comment type="caution">
    <text evidence="7">The sequence shown here is derived from an EMBL/GenBank/DDBJ whole genome shotgun (WGS) entry which is preliminary data.</text>
</comment>
<dbReference type="Pfam" id="PF02653">
    <property type="entry name" value="BPD_transp_2"/>
    <property type="match status" value="1"/>
</dbReference>
<evidence type="ECO:0000313" key="7">
    <source>
        <dbReference type="EMBL" id="HDX31202.1"/>
    </source>
</evidence>
<feature type="transmembrane region" description="Helical" evidence="6">
    <location>
        <begin position="244"/>
        <end position="265"/>
    </location>
</feature>
<evidence type="ECO:0000256" key="5">
    <source>
        <dbReference type="ARBA" id="ARBA00023136"/>
    </source>
</evidence>
<keyword evidence="2" id="KW-1003">Cell membrane</keyword>
<dbReference type="EMBL" id="DSMG01000077">
    <property type="protein sequence ID" value="HDX31202.1"/>
    <property type="molecule type" value="Genomic_DNA"/>
</dbReference>
<reference evidence="7" key="1">
    <citation type="journal article" date="2020" name="mSystems">
        <title>Genome- and Community-Level Interaction Insights into Carbon Utilization and Element Cycling Functions of Hydrothermarchaeota in Hydrothermal Sediment.</title>
        <authorList>
            <person name="Zhou Z."/>
            <person name="Liu Y."/>
            <person name="Xu W."/>
            <person name="Pan J."/>
            <person name="Luo Z.H."/>
            <person name="Li M."/>
        </authorList>
    </citation>
    <scope>NUCLEOTIDE SEQUENCE [LARGE SCALE GENOMIC DNA]</scope>
    <source>
        <strain evidence="7">SpSt-289</strain>
    </source>
</reference>
<evidence type="ECO:0000256" key="1">
    <source>
        <dbReference type="ARBA" id="ARBA00004651"/>
    </source>
</evidence>
<proteinExistence type="predicted"/>
<feature type="transmembrane region" description="Helical" evidence="6">
    <location>
        <begin position="94"/>
        <end position="111"/>
    </location>
</feature>
<accession>A0A7C1JK38</accession>
<evidence type="ECO:0000256" key="2">
    <source>
        <dbReference type="ARBA" id="ARBA00022475"/>
    </source>
</evidence>
<keyword evidence="3 6" id="KW-0812">Transmembrane</keyword>
<gene>
    <name evidence="7" type="ORF">ENQ20_06860</name>
</gene>
<keyword evidence="5 6" id="KW-0472">Membrane</keyword>
<feature type="transmembrane region" description="Helical" evidence="6">
    <location>
        <begin position="7"/>
        <end position="28"/>
    </location>
</feature>
<dbReference type="PANTHER" id="PTHR47089:SF1">
    <property type="entry name" value="GUANOSINE ABC TRANSPORTER PERMEASE PROTEIN NUPP"/>
    <property type="match status" value="1"/>
</dbReference>
<dbReference type="GO" id="GO:0005886">
    <property type="term" value="C:plasma membrane"/>
    <property type="evidence" value="ECO:0007669"/>
    <property type="project" value="UniProtKB-SubCell"/>
</dbReference>
<comment type="subcellular location">
    <subcellularLocation>
        <location evidence="1">Cell membrane</location>
        <topology evidence="1">Multi-pass membrane protein</topology>
    </subcellularLocation>
</comment>
<dbReference type="PANTHER" id="PTHR47089">
    <property type="entry name" value="ABC TRANSPORTER, PERMEASE PROTEIN"/>
    <property type="match status" value="1"/>
</dbReference>
<dbReference type="AlphaFoldDB" id="A0A7C1JK38"/>
<evidence type="ECO:0000256" key="4">
    <source>
        <dbReference type="ARBA" id="ARBA00022989"/>
    </source>
</evidence>
<keyword evidence="4 6" id="KW-1133">Transmembrane helix</keyword>
<evidence type="ECO:0000256" key="6">
    <source>
        <dbReference type="SAM" id="Phobius"/>
    </source>
</evidence>
<feature type="transmembrane region" description="Helical" evidence="6">
    <location>
        <begin position="197"/>
        <end position="216"/>
    </location>
</feature>
<protein>
    <submittedName>
        <fullName evidence="7">ABC transporter permease</fullName>
    </submittedName>
</protein>
<dbReference type="GO" id="GO:0022857">
    <property type="term" value="F:transmembrane transporter activity"/>
    <property type="evidence" value="ECO:0007669"/>
    <property type="project" value="InterPro"/>
</dbReference>
<feature type="transmembrane region" description="Helical" evidence="6">
    <location>
        <begin position="150"/>
        <end position="169"/>
    </location>
</feature>
<feature type="transmembrane region" description="Helical" evidence="6">
    <location>
        <begin position="117"/>
        <end position="138"/>
    </location>
</feature>
<evidence type="ECO:0000256" key="3">
    <source>
        <dbReference type="ARBA" id="ARBA00022692"/>
    </source>
</evidence>
<dbReference type="CDD" id="cd06580">
    <property type="entry name" value="TM_PBP1_transp_TpRbsC_like"/>
    <property type="match status" value="1"/>
</dbReference>
<sequence>MARFIEPVRIIAVVLIALAIGFVITALVSKEPVQAYTALLTGPLPRISFENGFEIKNINRFGNWLEESTTLILLGLAVSIVFRARQFSLGAEGQMLLGALMTAIIALKLSLPFPAHMLLALATAMMIGFLWGLVPGLLKAYLSVDEIVSTLMLNVIALQLFDLLLFNWLRDPAAGFVGTAPFPTSAVLPLLIPGTRVSLMTVLMLIAVVVVWFLMARTPFGFELKMLGANRKFAEYGGINTKRVIALSMAASGILAGLAGAHLSMGLLKRLTINLSPGLGFEGIVVALLARNDPRWVLLAGLFYGYLRTGAQIMERSSDVTREVVLIIQAIIILLITAERLFPFVQEWVQALRGRREMAVEGG</sequence>
<name>A0A7C1JK38_9CHLR</name>